<organism evidence="2 3">
    <name type="scientific">Flavobacterium cupriresistens</name>
    <dbReference type="NCBI Taxonomy" id="2893885"/>
    <lineage>
        <taxon>Bacteria</taxon>
        <taxon>Pseudomonadati</taxon>
        <taxon>Bacteroidota</taxon>
        <taxon>Flavobacteriia</taxon>
        <taxon>Flavobacteriales</taxon>
        <taxon>Flavobacteriaceae</taxon>
        <taxon>Flavobacterium</taxon>
    </lineage>
</organism>
<protein>
    <submittedName>
        <fullName evidence="2">Uncharacterized protein</fullName>
    </submittedName>
</protein>
<comment type="caution">
    <text evidence="2">The sequence shown here is derived from an EMBL/GenBank/DDBJ whole genome shotgun (WGS) entry which is preliminary data.</text>
</comment>
<evidence type="ECO:0000313" key="2">
    <source>
        <dbReference type="EMBL" id="MDX6187775.1"/>
    </source>
</evidence>
<dbReference type="RefSeq" id="WP_230002773.1">
    <property type="nucleotide sequence ID" value="NZ_CP087134.1"/>
</dbReference>
<name>A0ABU4R5B3_9FLAO</name>
<gene>
    <name evidence="2" type="ORF">SGQ83_00295</name>
</gene>
<keyword evidence="1" id="KW-0732">Signal</keyword>
<proteinExistence type="predicted"/>
<evidence type="ECO:0000256" key="1">
    <source>
        <dbReference type="SAM" id="SignalP"/>
    </source>
</evidence>
<evidence type="ECO:0000313" key="3">
    <source>
        <dbReference type="Proteomes" id="UP001273350"/>
    </source>
</evidence>
<feature type="signal peptide" evidence="1">
    <location>
        <begin position="1"/>
        <end position="23"/>
    </location>
</feature>
<dbReference type="EMBL" id="JAWXVI010000001">
    <property type="protein sequence ID" value="MDX6187775.1"/>
    <property type="molecule type" value="Genomic_DNA"/>
</dbReference>
<feature type="chain" id="PRO_5045057181" evidence="1">
    <location>
        <begin position="24"/>
        <end position="362"/>
    </location>
</feature>
<keyword evidence="3" id="KW-1185">Reference proteome</keyword>
<dbReference type="Proteomes" id="UP001273350">
    <property type="component" value="Unassembled WGS sequence"/>
</dbReference>
<sequence>MIMYKKNQSIYIALFLAVFLCFSCDSKDDDRVSNDAIIYLTVMDENDSPVIEVPGDGETLLKLQAKIPVNADAKYRKVTFRTSNGQFLSSTTNTMYEKTVDANGIAEVFLKVPLNHDPLFLSAEIGADANKYISEQHITLLNVGEIINLDILDNNGNPISSEIRADGNTILTVKATVNFNSNAIGSIKFITSAGNFLGINNANSTVAINGNVATIQLKVPKTVGGVYLRAEALTNSNIFKNGTLPLTRAFADNIILEPSRLSIDSSDDLVIINTYLTRNIGYVSIGSTAQYKAFQLDNNNNEVEVGRFTGLAEAFTNDSSLISSVKFVPDTGDINFTEPIIIRVSARNDNDQEIQRSFILNN</sequence>
<reference evidence="2 3" key="1">
    <citation type="submission" date="2023-11" db="EMBL/GenBank/DDBJ databases">
        <title>Unpublished Manusciprt.</title>
        <authorList>
            <person name="Saticioglu I.B."/>
            <person name="Ay H."/>
            <person name="Ajmi N."/>
            <person name="Altun S."/>
            <person name="Duman M."/>
        </authorList>
    </citation>
    <scope>NUCLEOTIDE SEQUENCE [LARGE SCALE GENOMIC DNA]</scope>
    <source>
        <strain evidence="2 3">Fl-318</strain>
    </source>
</reference>
<accession>A0ABU4R5B3</accession>